<comment type="similarity">
    <text evidence="2 17">Belongs to the Nudix hydrolase family.</text>
</comment>
<dbReference type="GO" id="GO:0044716">
    <property type="term" value="F:8-oxo-GDP phosphatase activity"/>
    <property type="evidence" value="ECO:0007669"/>
    <property type="project" value="TreeGrafter"/>
</dbReference>
<keyword evidence="5" id="KW-0479">Metal-binding</keyword>
<comment type="cofactor">
    <cofactor evidence="1">
        <name>Mg(2+)</name>
        <dbReference type="ChEBI" id="CHEBI:18420"/>
    </cofactor>
</comment>
<protein>
    <recommendedName>
        <fullName evidence="13">8-oxo-dGTP diphosphatase</fullName>
        <ecNumber evidence="12">3.6.1.55</ecNumber>
    </recommendedName>
    <alternativeName>
        <fullName evidence="16">7,8-dihydro-8-oxoguanine-triphosphatase</fullName>
    </alternativeName>
    <alternativeName>
        <fullName evidence="15">Mutator protein MutT</fullName>
    </alternativeName>
    <alternativeName>
        <fullName evidence="14">dGTP pyrophosphohydrolase</fullName>
    </alternativeName>
</protein>
<dbReference type="GO" id="GO:0046872">
    <property type="term" value="F:metal ion binding"/>
    <property type="evidence" value="ECO:0007669"/>
    <property type="project" value="UniProtKB-KW"/>
</dbReference>
<dbReference type="EMBL" id="WTYL01000001">
    <property type="protein sequence ID" value="MXP43824.1"/>
    <property type="molecule type" value="Genomic_DNA"/>
</dbReference>
<dbReference type="GO" id="GO:0044715">
    <property type="term" value="F:8-oxo-dGDP phosphatase activity"/>
    <property type="evidence" value="ECO:0007669"/>
    <property type="project" value="TreeGrafter"/>
</dbReference>
<dbReference type="Pfam" id="PF00293">
    <property type="entry name" value="NUDIX"/>
    <property type="match status" value="1"/>
</dbReference>
<dbReference type="EC" id="3.6.1.55" evidence="12"/>
<evidence type="ECO:0000256" key="2">
    <source>
        <dbReference type="ARBA" id="ARBA00005582"/>
    </source>
</evidence>
<dbReference type="PRINTS" id="PR00502">
    <property type="entry name" value="NUDIXFAMILY"/>
</dbReference>
<dbReference type="PANTHER" id="PTHR47707:SF1">
    <property type="entry name" value="NUDIX HYDROLASE FAMILY PROTEIN"/>
    <property type="match status" value="1"/>
</dbReference>
<evidence type="ECO:0000256" key="9">
    <source>
        <dbReference type="ARBA" id="ARBA00023204"/>
    </source>
</evidence>
<dbReference type="InterPro" id="IPR020476">
    <property type="entry name" value="Nudix_hydrolase"/>
</dbReference>
<evidence type="ECO:0000256" key="7">
    <source>
        <dbReference type="ARBA" id="ARBA00022801"/>
    </source>
</evidence>
<comment type="caution">
    <text evidence="19">The sequence shown here is derived from an EMBL/GenBank/DDBJ whole genome shotgun (WGS) entry which is preliminary data.</text>
</comment>
<dbReference type="InterPro" id="IPR020084">
    <property type="entry name" value="NUDIX_hydrolase_CS"/>
</dbReference>
<dbReference type="OrthoDB" id="9810648at2"/>
<dbReference type="Gene3D" id="3.90.79.10">
    <property type="entry name" value="Nucleoside Triphosphate Pyrophosphohydrolase"/>
    <property type="match status" value="1"/>
</dbReference>
<reference evidence="19 20" key="1">
    <citation type="submission" date="2019-12" db="EMBL/GenBank/DDBJ databases">
        <title>Genomic-based taxomic classification of the family Erythrobacteraceae.</title>
        <authorList>
            <person name="Xu L."/>
        </authorList>
    </citation>
    <scope>NUCLEOTIDE SEQUENCE [LARGE SCALE GENOMIC DNA]</scope>
    <source>
        <strain evidence="19 20">KCTC 42453</strain>
    </source>
</reference>
<evidence type="ECO:0000259" key="18">
    <source>
        <dbReference type="PROSITE" id="PS51462"/>
    </source>
</evidence>
<dbReference type="InterPro" id="IPR000086">
    <property type="entry name" value="NUDIX_hydrolase_dom"/>
</dbReference>
<evidence type="ECO:0000256" key="4">
    <source>
        <dbReference type="ARBA" id="ARBA00022705"/>
    </source>
</evidence>
<dbReference type="GO" id="GO:0035539">
    <property type="term" value="F:8-oxo-7,8-dihydrodeoxyguanosine triphosphate pyrophosphatase activity"/>
    <property type="evidence" value="ECO:0007669"/>
    <property type="project" value="UniProtKB-EC"/>
</dbReference>
<evidence type="ECO:0000256" key="5">
    <source>
        <dbReference type="ARBA" id="ARBA00022723"/>
    </source>
</evidence>
<dbReference type="PROSITE" id="PS00893">
    <property type="entry name" value="NUDIX_BOX"/>
    <property type="match status" value="1"/>
</dbReference>
<gene>
    <name evidence="19" type="ORF">GRI65_05065</name>
</gene>
<dbReference type="Proteomes" id="UP000431922">
    <property type="component" value="Unassembled WGS sequence"/>
</dbReference>
<evidence type="ECO:0000256" key="3">
    <source>
        <dbReference type="ARBA" id="ARBA00022457"/>
    </source>
</evidence>
<keyword evidence="9" id="KW-0234">DNA repair</keyword>
<dbReference type="InterPro" id="IPR015797">
    <property type="entry name" value="NUDIX_hydrolase-like_dom_sf"/>
</dbReference>
<dbReference type="PANTHER" id="PTHR47707">
    <property type="entry name" value="8-OXO-DGTP DIPHOSPHATASE"/>
    <property type="match status" value="1"/>
</dbReference>
<dbReference type="SUPFAM" id="SSF55811">
    <property type="entry name" value="Nudix"/>
    <property type="match status" value="1"/>
</dbReference>
<evidence type="ECO:0000256" key="6">
    <source>
        <dbReference type="ARBA" id="ARBA00022763"/>
    </source>
</evidence>
<keyword evidence="8" id="KW-0460">Magnesium</keyword>
<name>A0A845B101_9SPHN</name>
<evidence type="ECO:0000313" key="19">
    <source>
        <dbReference type="EMBL" id="MXP43824.1"/>
    </source>
</evidence>
<evidence type="ECO:0000256" key="8">
    <source>
        <dbReference type="ARBA" id="ARBA00022842"/>
    </source>
</evidence>
<keyword evidence="7 17" id="KW-0378">Hydrolase</keyword>
<sequence>MENNPTWIPVVALALPETDGRWLMHYRSEEKQHGGLWEFPGGKVELGERPAIALVREIAEELGIGLNAVSLKPAGFAESSSECDSPQIVIMLYTSAPWDLSQLSQPRALEGGAVGWFTPSEIELLAKPPLDVVLARQLFGRPA</sequence>
<feature type="domain" description="Nudix hydrolase" evidence="18">
    <location>
        <begin position="6"/>
        <end position="139"/>
    </location>
</feature>
<accession>A0A845B101</accession>
<dbReference type="GO" id="GO:0008413">
    <property type="term" value="F:8-oxo-7,8-dihydroguanosine triphosphate pyrophosphatase activity"/>
    <property type="evidence" value="ECO:0007669"/>
    <property type="project" value="TreeGrafter"/>
</dbReference>
<proteinExistence type="inferred from homology"/>
<evidence type="ECO:0000256" key="10">
    <source>
        <dbReference type="ARBA" id="ARBA00035861"/>
    </source>
</evidence>
<evidence type="ECO:0000256" key="13">
    <source>
        <dbReference type="ARBA" id="ARBA00040794"/>
    </source>
</evidence>
<evidence type="ECO:0000256" key="14">
    <source>
        <dbReference type="ARBA" id="ARBA00041592"/>
    </source>
</evidence>
<dbReference type="GO" id="GO:0006260">
    <property type="term" value="P:DNA replication"/>
    <property type="evidence" value="ECO:0007669"/>
    <property type="project" value="UniProtKB-KW"/>
</dbReference>
<dbReference type="GO" id="GO:0006281">
    <property type="term" value="P:DNA repair"/>
    <property type="evidence" value="ECO:0007669"/>
    <property type="project" value="UniProtKB-KW"/>
</dbReference>
<evidence type="ECO:0000256" key="12">
    <source>
        <dbReference type="ARBA" id="ARBA00038905"/>
    </source>
</evidence>
<keyword evidence="4" id="KW-0235">DNA replication</keyword>
<evidence type="ECO:0000256" key="15">
    <source>
        <dbReference type="ARBA" id="ARBA00041979"/>
    </source>
</evidence>
<dbReference type="AlphaFoldDB" id="A0A845B101"/>
<evidence type="ECO:0000313" key="20">
    <source>
        <dbReference type="Proteomes" id="UP000431922"/>
    </source>
</evidence>
<comment type="catalytic activity">
    <reaction evidence="11">
        <text>8-oxo-GTP + H2O = 8-oxo-GMP + diphosphate + H(+)</text>
        <dbReference type="Rhea" id="RHEA:67616"/>
        <dbReference type="ChEBI" id="CHEBI:15377"/>
        <dbReference type="ChEBI" id="CHEBI:15378"/>
        <dbReference type="ChEBI" id="CHEBI:33019"/>
        <dbReference type="ChEBI" id="CHEBI:143553"/>
        <dbReference type="ChEBI" id="CHEBI:145694"/>
    </reaction>
</comment>
<dbReference type="PROSITE" id="PS51462">
    <property type="entry name" value="NUDIX"/>
    <property type="match status" value="1"/>
</dbReference>
<evidence type="ECO:0000256" key="11">
    <source>
        <dbReference type="ARBA" id="ARBA00036904"/>
    </source>
</evidence>
<dbReference type="RefSeq" id="WP_160755393.1">
    <property type="nucleotide sequence ID" value="NZ_WTYL01000001.1"/>
</dbReference>
<dbReference type="InterPro" id="IPR047127">
    <property type="entry name" value="MutT-like"/>
</dbReference>
<keyword evidence="3" id="KW-0515">Mutator protein</keyword>
<evidence type="ECO:0000256" key="1">
    <source>
        <dbReference type="ARBA" id="ARBA00001946"/>
    </source>
</evidence>
<comment type="catalytic activity">
    <reaction evidence="10">
        <text>8-oxo-dGTP + H2O = 8-oxo-dGMP + diphosphate + H(+)</text>
        <dbReference type="Rhea" id="RHEA:31575"/>
        <dbReference type="ChEBI" id="CHEBI:15377"/>
        <dbReference type="ChEBI" id="CHEBI:15378"/>
        <dbReference type="ChEBI" id="CHEBI:33019"/>
        <dbReference type="ChEBI" id="CHEBI:63224"/>
        <dbReference type="ChEBI" id="CHEBI:77896"/>
        <dbReference type="EC" id="3.6.1.55"/>
    </reaction>
</comment>
<evidence type="ECO:0000256" key="16">
    <source>
        <dbReference type="ARBA" id="ARBA00042798"/>
    </source>
</evidence>
<organism evidence="19 20">
    <name type="scientific">Allopontixanthobacter sediminis</name>
    <dbReference type="NCBI Taxonomy" id="1689985"/>
    <lineage>
        <taxon>Bacteria</taxon>
        <taxon>Pseudomonadati</taxon>
        <taxon>Pseudomonadota</taxon>
        <taxon>Alphaproteobacteria</taxon>
        <taxon>Sphingomonadales</taxon>
        <taxon>Erythrobacteraceae</taxon>
        <taxon>Allopontixanthobacter</taxon>
    </lineage>
</organism>
<evidence type="ECO:0000256" key="17">
    <source>
        <dbReference type="RuleBase" id="RU003476"/>
    </source>
</evidence>
<keyword evidence="20" id="KW-1185">Reference proteome</keyword>
<keyword evidence="6" id="KW-0227">DNA damage</keyword>